<organism evidence="1 2">
    <name type="scientific">Halapricum desulfuricans</name>
    <dbReference type="NCBI Taxonomy" id="2841257"/>
    <lineage>
        <taxon>Archaea</taxon>
        <taxon>Methanobacteriati</taxon>
        <taxon>Methanobacteriota</taxon>
        <taxon>Stenosarchaea group</taxon>
        <taxon>Halobacteria</taxon>
        <taxon>Halobacteriales</taxon>
        <taxon>Haloarculaceae</taxon>
        <taxon>Halapricum</taxon>
    </lineage>
</organism>
<protein>
    <submittedName>
        <fullName evidence="1">Putative antitoxins containing the HTH domain</fullName>
    </submittedName>
</protein>
<dbReference type="Proteomes" id="UP000663292">
    <property type="component" value="Chromosome"/>
</dbReference>
<accession>A0A897NYP2</accession>
<dbReference type="EMBL" id="CP064791">
    <property type="protein sequence ID" value="QSG15196.1"/>
    <property type="molecule type" value="Genomic_DNA"/>
</dbReference>
<reference evidence="1 2" key="1">
    <citation type="submission" date="2020-11" db="EMBL/GenBank/DDBJ databases">
        <title>Carbohydrate-dependent, anaerobic sulfur respiration: A novel catabolism in halophilic archaea.</title>
        <authorList>
            <person name="Sorokin D.Y."/>
            <person name="Messina E."/>
            <person name="Smedile F."/>
            <person name="La Cono V."/>
            <person name="Hallsworth J.E."/>
            <person name="Yakimov M.M."/>
        </authorList>
    </citation>
    <scope>NUCLEOTIDE SEQUENCE [LARGE SCALE GENOMIC DNA]</scope>
    <source>
        <strain evidence="1 2">HSR-Est</strain>
    </source>
</reference>
<name>A0A897NYP2_9EURY</name>
<evidence type="ECO:0000313" key="2">
    <source>
        <dbReference type="Proteomes" id="UP000663292"/>
    </source>
</evidence>
<evidence type="ECO:0000313" key="1">
    <source>
        <dbReference type="EMBL" id="QSG15196.1"/>
    </source>
</evidence>
<sequence>MYMPTLSAEVAEETAADLEAVAELLGDDDETTIEKALQEGLETLRIRVAVERYQTGDVSIGEAADIADCTVADWLEVAHEKNLTAQYTPEELTDDAATAIDP</sequence>
<dbReference type="Pfam" id="PF03683">
    <property type="entry name" value="UPF0175"/>
    <property type="match status" value="1"/>
</dbReference>
<keyword evidence="2" id="KW-1185">Reference proteome</keyword>
<dbReference type="AlphaFoldDB" id="A0A897NYP2"/>
<dbReference type="InterPro" id="IPR005368">
    <property type="entry name" value="UPF0175"/>
</dbReference>
<proteinExistence type="predicted"/>
<gene>
    <name evidence="1" type="ORF">HSEST_1673</name>
</gene>